<keyword evidence="2" id="KW-1185">Reference proteome</keyword>
<proteinExistence type="predicted"/>
<dbReference type="EMBL" id="JBBNAF010000012">
    <property type="protein sequence ID" value="KAK9093151.1"/>
    <property type="molecule type" value="Genomic_DNA"/>
</dbReference>
<dbReference type="AlphaFoldDB" id="A0AAP0HQS7"/>
<reference evidence="1 2" key="1">
    <citation type="submission" date="2024-01" db="EMBL/GenBank/DDBJ databases">
        <title>Genome assemblies of Stephania.</title>
        <authorList>
            <person name="Yang L."/>
        </authorList>
    </citation>
    <scope>NUCLEOTIDE SEQUENCE [LARGE SCALE GENOMIC DNA]</scope>
    <source>
        <strain evidence="1">YNDBR</strain>
        <tissue evidence="1">Leaf</tissue>
    </source>
</reference>
<protein>
    <submittedName>
        <fullName evidence="1">Uncharacterized protein</fullName>
    </submittedName>
</protein>
<sequence>MRKKERKEKKDPCLENQNLGFETPSKARYARMTQLGYSNHRLDVAIYAIIL</sequence>
<gene>
    <name evidence="1" type="ORF">Syun_028062</name>
</gene>
<comment type="caution">
    <text evidence="1">The sequence shown here is derived from an EMBL/GenBank/DDBJ whole genome shotgun (WGS) entry which is preliminary data.</text>
</comment>
<evidence type="ECO:0000313" key="1">
    <source>
        <dbReference type="EMBL" id="KAK9093151.1"/>
    </source>
</evidence>
<accession>A0AAP0HQS7</accession>
<name>A0AAP0HQS7_9MAGN</name>
<evidence type="ECO:0000313" key="2">
    <source>
        <dbReference type="Proteomes" id="UP001420932"/>
    </source>
</evidence>
<dbReference type="Proteomes" id="UP001420932">
    <property type="component" value="Unassembled WGS sequence"/>
</dbReference>
<organism evidence="1 2">
    <name type="scientific">Stephania yunnanensis</name>
    <dbReference type="NCBI Taxonomy" id="152371"/>
    <lineage>
        <taxon>Eukaryota</taxon>
        <taxon>Viridiplantae</taxon>
        <taxon>Streptophyta</taxon>
        <taxon>Embryophyta</taxon>
        <taxon>Tracheophyta</taxon>
        <taxon>Spermatophyta</taxon>
        <taxon>Magnoliopsida</taxon>
        <taxon>Ranunculales</taxon>
        <taxon>Menispermaceae</taxon>
        <taxon>Menispermoideae</taxon>
        <taxon>Cissampelideae</taxon>
        <taxon>Stephania</taxon>
    </lineage>
</organism>